<reference evidence="6 7" key="1">
    <citation type="submission" date="2021-06" db="EMBL/GenBank/DDBJ databases">
        <authorList>
            <person name="Sun Q."/>
            <person name="Li D."/>
        </authorList>
    </citation>
    <scope>NUCLEOTIDE SEQUENCE [LARGE SCALE GENOMIC DNA]</scope>
    <source>
        <strain evidence="6 7">MSJ-5</strain>
    </source>
</reference>
<evidence type="ECO:0000256" key="2">
    <source>
        <dbReference type="ARBA" id="ARBA00022475"/>
    </source>
</evidence>
<protein>
    <submittedName>
        <fullName evidence="6">Type IV secretory system conjugative DNA transfer family protein</fullName>
    </submittedName>
</protein>
<keyword evidence="2" id="KW-1003">Cell membrane</keyword>
<dbReference type="PANTHER" id="PTHR37937:SF1">
    <property type="entry name" value="CONJUGATIVE TRANSFER: DNA TRANSPORT"/>
    <property type="match status" value="1"/>
</dbReference>
<dbReference type="PANTHER" id="PTHR37937">
    <property type="entry name" value="CONJUGATIVE TRANSFER: DNA TRANSPORT"/>
    <property type="match status" value="1"/>
</dbReference>
<accession>A0ABS6G3G4</accession>
<comment type="subcellular location">
    <subcellularLocation>
        <location evidence="1">Cell membrane</location>
        <topology evidence="1">Multi-pass membrane protein</topology>
    </subcellularLocation>
</comment>
<dbReference type="Pfam" id="PF02534">
    <property type="entry name" value="T4SS-DNA_transf"/>
    <property type="match status" value="1"/>
</dbReference>
<keyword evidence="3" id="KW-0812">Transmembrane</keyword>
<comment type="caution">
    <text evidence="6">The sequence shown here is derived from an EMBL/GenBank/DDBJ whole genome shotgun (WGS) entry which is preliminary data.</text>
</comment>
<evidence type="ECO:0000313" key="7">
    <source>
        <dbReference type="Proteomes" id="UP000779508"/>
    </source>
</evidence>
<dbReference type="InterPro" id="IPR051539">
    <property type="entry name" value="T4SS-coupling_protein"/>
</dbReference>
<gene>
    <name evidence="6" type="ORF">KQI88_10815</name>
</gene>
<organism evidence="6 7">
    <name type="scientific">Alkaliphilus flagellatus</name>
    <dbReference type="NCBI Taxonomy" id="2841507"/>
    <lineage>
        <taxon>Bacteria</taxon>
        <taxon>Bacillati</taxon>
        <taxon>Bacillota</taxon>
        <taxon>Clostridia</taxon>
        <taxon>Peptostreptococcales</taxon>
        <taxon>Natronincolaceae</taxon>
        <taxon>Alkaliphilus</taxon>
    </lineage>
</organism>
<dbReference type="CDD" id="cd01127">
    <property type="entry name" value="TrwB_TraG_TraD_VirD4"/>
    <property type="match status" value="1"/>
</dbReference>
<keyword evidence="4" id="KW-1133">Transmembrane helix</keyword>
<evidence type="ECO:0000256" key="1">
    <source>
        <dbReference type="ARBA" id="ARBA00004651"/>
    </source>
</evidence>
<dbReference type="InterPro" id="IPR003688">
    <property type="entry name" value="TraG/VirD4"/>
</dbReference>
<evidence type="ECO:0000256" key="5">
    <source>
        <dbReference type="ARBA" id="ARBA00023136"/>
    </source>
</evidence>
<evidence type="ECO:0000313" key="6">
    <source>
        <dbReference type="EMBL" id="MBU5676908.1"/>
    </source>
</evidence>
<dbReference type="NCBIfam" id="NF045973">
    <property type="entry name" value="conju_CD1115"/>
    <property type="match status" value="1"/>
</dbReference>
<dbReference type="Proteomes" id="UP000779508">
    <property type="component" value="Unassembled WGS sequence"/>
</dbReference>
<proteinExistence type="predicted"/>
<dbReference type="EMBL" id="JAHLQK010000004">
    <property type="protein sequence ID" value="MBU5676908.1"/>
    <property type="molecule type" value="Genomic_DNA"/>
</dbReference>
<evidence type="ECO:0000256" key="4">
    <source>
        <dbReference type="ARBA" id="ARBA00022989"/>
    </source>
</evidence>
<evidence type="ECO:0000256" key="3">
    <source>
        <dbReference type="ARBA" id="ARBA00022692"/>
    </source>
</evidence>
<keyword evidence="5" id="KW-0472">Membrane</keyword>
<sequence length="489" mass="55220">MNDGNCFLQKGGIVIGKTDLGKKEKIYTIEDDVHSITIGSTRCGKTRTIVIPTICTLGLAGESMILSDPKGELYNYTEPFLRKLGYDVFAIDFKNPLKSNEYNFLQPVIDSVDKNDIAGAIDATWDITAALVGEAKGERIWRDGEASIIASSIMSVVYDNKDKENKRFQNMTNVYFFIAEMCKPVGKTMPIVEYVKGLEDSHPAKGLLAISEVAPSKTKGSFFTAALTTLRLFTNPLINTMTSKSTYNPKDLGNKKMAIFIILPDEKTTYYSLASLLVSQHYEQLVQSADSRGGRLENRINFILDEFGNFTLIPDFSSKLTVGGGRGIRFNLFLQGFSQLEEKYGKEVARTIKGNCENWIYLQTDDDETLQEISKRLGNYTTSSYSQSASHQKYTTPSSSHSINLTARPLLTYDEVKLISRPYSLIMSRNRPAMMHAPDLSKWYFNKMLGLGDEEHNRLLRERRERARKAKSIDNDIDLWGIWHIYGEY</sequence>
<keyword evidence="7" id="KW-1185">Reference proteome</keyword>
<name>A0ABS6G3G4_9FIRM</name>